<name>A0A6I4XJD3_ENTGA</name>
<keyword evidence="6" id="KW-0598">Phosphotransferase system</keyword>
<dbReference type="Proteomes" id="UP000439965">
    <property type="component" value="Unassembled WGS sequence"/>
</dbReference>
<organism evidence="8 9">
    <name type="scientific">Enterococcus gallinarum</name>
    <dbReference type="NCBI Taxonomy" id="1353"/>
    <lineage>
        <taxon>Bacteria</taxon>
        <taxon>Bacillati</taxon>
        <taxon>Bacillota</taxon>
        <taxon>Bacilli</taxon>
        <taxon>Lactobacillales</taxon>
        <taxon>Enterococcaceae</taxon>
        <taxon>Enterococcus</taxon>
    </lineage>
</organism>
<dbReference type="EMBL" id="WVTI01000005">
    <property type="protein sequence ID" value="MXS25959.1"/>
    <property type="molecule type" value="Genomic_DNA"/>
</dbReference>
<dbReference type="GO" id="GO:0005737">
    <property type="term" value="C:cytoplasm"/>
    <property type="evidence" value="ECO:0007669"/>
    <property type="project" value="UniProtKB-SubCell"/>
</dbReference>
<dbReference type="Pfam" id="PF03830">
    <property type="entry name" value="PTSIIB_sorb"/>
    <property type="match status" value="1"/>
</dbReference>
<comment type="subcellular location">
    <subcellularLocation>
        <location evidence="1">Cytoplasm</location>
    </subcellularLocation>
</comment>
<evidence type="ECO:0000256" key="2">
    <source>
        <dbReference type="ARBA" id="ARBA00022448"/>
    </source>
</evidence>
<evidence type="ECO:0000256" key="6">
    <source>
        <dbReference type="ARBA" id="ARBA00022683"/>
    </source>
</evidence>
<dbReference type="InterPro" id="IPR004720">
    <property type="entry name" value="PTS_IIB_sorbose-sp"/>
</dbReference>
<dbReference type="GO" id="GO:0008982">
    <property type="term" value="F:protein-N(PI)-phosphohistidine-sugar phosphotransferase activity"/>
    <property type="evidence" value="ECO:0007669"/>
    <property type="project" value="InterPro"/>
</dbReference>
<evidence type="ECO:0000256" key="5">
    <source>
        <dbReference type="ARBA" id="ARBA00022679"/>
    </source>
</evidence>
<keyword evidence="4" id="KW-0762">Sugar transport</keyword>
<dbReference type="RefSeq" id="WP_003125555.1">
    <property type="nucleotide sequence ID" value="NZ_BSYC01000001.1"/>
</dbReference>
<dbReference type="CDD" id="cd00001">
    <property type="entry name" value="PTS_IIB_man"/>
    <property type="match status" value="1"/>
</dbReference>
<comment type="caution">
    <text evidence="8">The sequence shown here is derived from an EMBL/GenBank/DDBJ whole genome shotgun (WGS) entry which is preliminary data.</text>
</comment>
<accession>A0A6I4XJD3</accession>
<proteinExistence type="predicted"/>
<keyword evidence="3" id="KW-0963">Cytoplasm</keyword>
<protein>
    <submittedName>
        <fullName evidence="8">PTS transporter subunit IIB</fullName>
    </submittedName>
</protein>
<evidence type="ECO:0000256" key="4">
    <source>
        <dbReference type="ARBA" id="ARBA00022597"/>
    </source>
</evidence>
<keyword evidence="5" id="KW-0808">Transferase</keyword>
<dbReference type="PROSITE" id="PS51101">
    <property type="entry name" value="PTS_EIIB_TYPE_4"/>
    <property type="match status" value="1"/>
</dbReference>
<evidence type="ECO:0000256" key="7">
    <source>
        <dbReference type="ARBA" id="ARBA00022777"/>
    </source>
</evidence>
<keyword evidence="7" id="KW-0418">Kinase</keyword>
<evidence type="ECO:0000256" key="3">
    <source>
        <dbReference type="ARBA" id="ARBA00022490"/>
    </source>
</evidence>
<dbReference type="SUPFAM" id="SSF52728">
    <property type="entry name" value="PTS IIb component"/>
    <property type="match status" value="1"/>
</dbReference>
<dbReference type="Gene3D" id="3.40.35.10">
    <property type="entry name" value="Phosphotransferase system, sorbose subfamily IIB component"/>
    <property type="match status" value="1"/>
</dbReference>
<keyword evidence="2" id="KW-0813">Transport</keyword>
<gene>
    <name evidence="8" type="ORF">GTI89_07800</name>
</gene>
<evidence type="ECO:0000313" key="9">
    <source>
        <dbReference type="Proteomes" id="UP000439965"/>
    </source>
</evidence>
<reference evidence="8 9" key="1">
    <citation type="submission" date="2019-04" db="EMBL/GenBank/DDBJ databases">
        <title>Step-wise assembly of the neonatal virome modulated by breast feeding.</title>
        <authorList>
            <person name="Liang G."/>
            <person name="Bushman F."/>
        </authorList>
    </citation>
    <scope>NUCLEOTIDE SEQUENCE [LARGE SCALE GENOMIC DNA]</scope>
    <source>
        <strain evidence="8 9">E3404</strain>
    </source>
</reference>
<evidence type="ECO:0000256" key="1">
    <source>
        <dbReference type="ARBA" id="ARBA00004496"/>
    </source>
</evidence>
<dbReference type="InterPro" id="IPR036667">
    <property type="entry name" value="PTS_IIB_sorbose-sp_sf"/>
</dbReference>
<dbReference type="GO" id="GO:0016301">
    <property type="term" value="F:kinase activity"/>
    <property type="evidence" value="ECO:0007669"/>
    <property type="project" value="UniProtKB-KW"/>
</dbReference>
<evidence type="ECO:0000313" key="8">
    <source>
        <dbReference type="EMBL" id="MXS25959.1"/>
    </source>
</evidence>
<dbReference type="GO" id="GO:0009401">
    <property type="term" value="P:phosphoenolpyruvate-dependent sugar phosphotransferase system"/>
    <property type="evidence" value="ECO:0007669"/>
    <property type="project" value="UniProtKB-KW"/>
</dbReference>
<sequence>MIILTRVDHRLLHGQVAFSWTQSLGADCILIANDDVPTNDLRKTTIKLAKPQGVKLVIKNIEDSINAINSGVTDKYKLFIVVESIKDAFNLAKNCPNIKEINLGGTKATNGTQNISKSVNITMAEIEIIKELDKLGVNVEIRMVPGEKAIRAVSILKNIN</sequence>
<dbReference type="AlphaFoldDB" id="A0A6I4XJD3"/>